<feature type="transmembrane region" description="Helical" evidence="1">
    <location>
        <begin position="60"/>
        <end position="81"/>
    </location>
</feature>
<feature type="signal peptide" evidence="2">
    <location>
        <begin position="1"/>
        <end position="19"/>
    </location>
</feature>
<protein>
    <recommendedName>
        <fullName evidence="4">Secreted peptide</fullName>
    </recommendedName>
</protein>
<evidence type="ECO:0000313" key="3">
    <source>
        <dbReference type="EMBL" id="JAA55765.1"/>
    </source>
</evidence>
<feature type="transmembrane region" description="Helical" evidence="1">
    <location>
        <begin position="29"/>
        <end position="48"/>
    </location>
</feature>
<name>L7LVD5_RHIPC</name>
<keyword evidence="1" id="KW-0812">Transmembrane</keyword>
<dbReference type="EMBL" id="GACK01009269">
    <property type="protein sequence ID" value="JAA55765.1"/>
    <property type="molecule type" value="mRNA"/>
</dbReference>
<organism evidence="3">
    <name type="scientific">Rhipicephalus pulchellus</name>
    <name type="common">Yellow backed tick</name>
    <name type="synonym">Dermacentor pulchellus</name>
    <dbReference type="NCBI Taxonomy" id="72859"/>
    <lineage>
        <taxon>Eukaryota</taxon>
        <taxon>Metazoa</taxon>
        <taxon>Ecdysozoa</taxon>
        <taxon>Arthropoda</taxon>
        <taxon>Chelicerata</taxon>
        <taxon>Arachnida</taxon>
        <taxon>Acari</taxon>
        <taxon>Parasitiformes</taxon>
        <taxon>Ixodida</taxon>
        <taxon>Ixodoidea</taxon>
        <taxon>Ixodidae</taxon>
        <taxon>Rhipicephalinae</taxon>
        <taxon>Rhipicephalus</taxon>
        <taxon>Rhipicephalus</taxon>
    </lineage>
</organism>
<dbReference type="AlphaFoldDB" id="L7LVD5"/>
<reference evidence="3" key="1">
    <citation type="submission" date="2012-11" db="EMBL/GenBank/DDBJ databases">
        <authorList>
            <person name="Lucero-Rivera Y.E."/>
            <person name="Tovar-Ramirez D."/>
        </authorList>
    </citation>
    <scope>NUCLEOTIDE SEQUENCE</scope>
    <source>
        <tissue evidence="3">Salivary gland</tissue>
    </source>
</reference>
<evidence type="ECO:0008006" key="4">
    <source>
        <dbReference type="Google" id="ProtNLM"/>
    </source>
</evidence>
<evidence type="ECO:0000256" key="2">
    <source>
        <dbReference type="SAM" id="SignalP"/>
    </source>
</evidence>
<reference evidence="3" key="2">
    <citation type="journal article" date="2015" name="J. Proteomics">
        <title>Sexual differences in the sialomes of the zebra tick, Rhipicephalus pulchellus.</title>
        <authorList>
            <person name="Tan A.W."/>
            <person name="Francischetti I.M."/>
            <person name="Slovak M."/>
            <person name="Kini R.M."/>
            <person name="Ribeiro J.M."/>
        </authorList>
    </citation>
    <scope>NUCLEOTIDE SEQUENCE</scope>
    <source>
        <tissue evidence="3">Salivary gland</tissue>
    </source>
</reference>
<sequence>MSVPSCILLSLFWSQTSTSSHVDGSKAKLCSPLFRCILAVPFACWCISLNTCNMHKITRIWLESTLLKLCLLLLLFVLFYYCLFDMLEFVKIKVKNTADLRIPTVILCTGHCFIE</sequence>
<keyword evidence="1" id="KW-1133">Transmembrane helix</keyword>
<evidence type="ECO:0000256" key="1">
    <source>
        <dbReference type="SAM" id="Phobius"/>
    </source>
</evidence>
<keyword evidence="2" id="KW-0732">Signal</keyword>
<proteinExistence type="evidence at transcript level"/>
<accession>L7LVD5</accession>
<feature type="chain" id="PRO_5003981067" description="Secreted peptide" evidence="2">
    <location>
        <begin position="20"/>
        <end position="115"/>
    </location>
</feature>
<keyword evidence="1" id="KW-0472">Membrane</keyword>